<evidence type="ECO:0008006" key="4">
    <source>
        <dbReference type="Google" id="ProtNLM"/>
    </source>
</evidence>
<dbReference type="AlphaFoldDB" id="A0AAN7TJ95"/>
<protein>
    <recommendedName>
        <fullName evidence="4">AAA+ ATPase domain-containing protein</fullName>
    </recommendedName>
</protein>
<organism evidence="2 3">
    <name type="scientific">Meristemomyces frigidus</name>
    <dbReference type="NCBI Taxonomy" id="1508187"/>
    <lineage>
        <taxon>Eukaryota</taxon>
        <taxon>Fungi</taxon>
        <taxon>Dikarya</taxon>
        <taxon>Ascomycota</taxon>
        <taxon>Pezizomycotina</taxon>
        <taxon>Dothideomycetes</taxon>
        <taxon>Dothideomycetidae</taxon>
        <taxon>Mycosphaerellales</taxon>
        <taxon>Teratosphaeriaceae</taxon>
        <taxon>Meristemomyces</taxon>
    </lineage>
</organism>
<accession>A0AAN7TJ95</accession>
<proteinExistence type="predicted"/>
<dbReference type="EMBL" id="JAVRRL010000024">
    <property type="protein sequence ID" value="KAK5113399.1"/>
    <property type="molecule type" value="Genomic_DNA"/>
</dbReference>
<sequence>MEDGQSPGVSHATSHDSFKSTSEVPSLDISHYEKERKGYLQHFAASTNDDGQKHGQQELRNSPLLSLKVKCSAEEDDPSLFPQYGLLGMHIGTHDQIASHEPILMNTNAPTSTFLCGSQGAGKSHSLACMLENALLPQENINTLIQPLAGVVFHYYNDGSSVAAEVADLCANGIKVRVLVSRSNYHALRKAYMMSVPGANAQNMTVHSFLLQDGQLTVQRMLQLMSFSDSNTGMPLYMDILMQILRDTAVKGTALSLSTLEDQLAGQDFAPSQRNMLNMRLALLRGFCASSAKATLAKTRMPAERRLQPPVSDQDVFRLEPGTLTIIDLSDPFVDASTVCVLFKICLELITAQKPKSGLVVALDEAHKYLNASDAAADFTEQIPTTIRMQRHNATRVIVATQEPTISPLLLDLCSVTIVHRFSSPAWYAAIKGHLSGASDMTTKQADQHDMFQRIVGLGLGESLVFSPASYLCGGGEEGEERKLGSGFIVTRTRRRRGRGGETRFSV</sequence>
<gene>
    <name evidence="2" type="ORF">LTR62_003499</name>
</gene>
<name>A0AAN7TJ95_9PEZI</name>
<dbReference type="SUPFAM" id="SSF52540">
    <property type="entry name" value="P-loop containing nucleoside triphosphate hydrolases"/>
    <property type="match status" value="1"/>
</dbReference>
<evidence type="ECO:0000256" key="1">
    <source>
        <dbReference type="SAM" id="MobiDB-lite"/>
    </source>
</evidence>
<comment type="caution">
    <text evidence="2">The sequence shown here is derived from an EMBL/GenBank/DDBJ whole genome shotgun (WGS) entry which is preliminary data.</text>
</comment>
<dbReference type="Gene3D" id="3.40.50.300">
    <property type="entry name" value="P-loop containing nucleotide triphosphate hydrolases"/>
    <property type="match status" value="1"/>
</dbReference>
<dbReference type="Proteomes" id="UP001310890">
    <property type="component" value="Unassembled WGS sequence"/>
</dbReference>
<reference evidence="2" key="1">
    <citation type="submission" date="2023-08" db="EMBL/GenBank/DDBJ databases">
        <title>Black Yeasts Isolated from many extreme environments.</title>
        <authorList>
            <person name="Coleine C."/>
            <person name="Stajich J.E."/>
            <person name="Selbmann L."/>
        </authorList>
    </citation>
    <scope>NUCLEOTIDE SEQUENCE</scope>
    <source>
        <strain evidence="2">CCFEE 5401</strain>
    </source>
</reference>
<evidence type="ECO:0000313" key="3">
    <source>
        <dbReference type="Proteomes" id="UP001310890"/>
    </source>
</evidence>
<dbReference type="InterPro" id="IPR027417">
    <property type="entry name" value="P-loop_NTPase"/>
</dbReference>
<feature type="region of interest" description="Disordered" evidence="1">
    <location>
        <begin position="1"/>
        <end position="31"/>
    </location>
</feature>
<evidence type="ECO:0000313" key="2">
    <source>
        <dbReference type="EMBL" id="KAK5113399.1"/>
    </source>
</evidence>